<dbReference type="PANTHER" id="PTHR13812:SF19">
    <property type="entry name" value="KETIMINE REDUCTASE MU-CRYSTALLIN"/>
    <property type="match status" value="1"/>
</dbReference>
<dbReference type="Gene3D" id="3.40.50.720">
    <property type="entry name" value="NAD(P)-binding Rossmann-like Domain"/>
    <property type="match status" value="1"/>
</dbReference>
<sequence>LSHVAVWGRDGARAAALAQRIERDLGIAATPAGDVGAAVGDADIICAVTAASDPILFADQVPEGAHVNAVGSSRAGVAEIDNALVARARFVADHRAGIIAQGGEFLFAKAAGLVDDDHVVGEIGQVFAGALAGRETASQVTIYKSIGNVVQDLACAAWLAAVARDRGFGQPVPFD</sequence>
<feature type="non-terminal residue" evidence="1">
    <location>
        <position position="1"/>
    </location>
</feature>
<evidence type="ECO:0000313" key="1">
    <source>
        <dbReference type="EMBL" id="PZO91117.1"/>
    </source>
</evidence>
<dbReference type="PANTHER" id="PTHR13812">
    <property type="entry name" value="KETIMINE REDUCTASE MU-CRYSTALLIN"/>
    <property type="match status" value="1"/>
</dbReference>
<dbReference type="SUPFAM" id="SSF51735">
    <property type="entry name" value="NAD(P)-binding Rossmann-fold domains"/>
    <property type="match status" value="1"/>
</dbReference>
<organism evidence="1 2">
    <name type="scientific">Sphingomonas sanxanigenens</name>
    <dbReference type="NCBI Taxonomy" id="397260"/>
    <lineage>
        <taxon>Bacteria</taxon>
        <taxon>Pseudomonadati</taxon>
        <taxon>Pseudomonadota</taxon>
        <taxon>Alphaproteobacteria</taxon>
        <taxon>Sphingomonadales</taxon>
        <taxon>Sphingomonadaceae</taxon>
        <taxon>Sphingomonas</taxon>
    </lineage>
</organism>
<dbReference type="InterPro" id="IPR036291">
    <property type="entry name" value="NAD(P)-bd_dom_sf"/>
</dbReference>
<accession>A0A2W5AD82</accession>
<dbReference type="EMBL" id="QFNN01000014">
    <property type="protein sequence ID" value="PZO91117.1"/>
    <property type="molecule type" value="Genomic_DNA"/>
</dbReference>
<gene>
    <name evidence="1" type="ORF">DI623_04240</name>
</gene>
<dbReference type="Proteomes" id="UP000249066">
    <property type="component" value="Unassembled WGS sequence"/>
</dbReference>
<dbReference type="InterPro" id="IPR003462">
    <property type="entry name" value="ODC_Mu_crystall"/>
</dbReference>
<evidence type="ECO:0000313" key="2">
    <source>
        <dbReference type="Proteomes" id="UP000249066"/>
    </source>
</evidence>
<protein>
    <submittedName>
        <fullName evidence="1">Ornithine cyclodeaminase</fullName>
    </submittedName>
</protein>
<reference evidence="1 2" key="1">
    <citation type="submission" date="2017-08" db="EMBL/GenBank/DDBJ databases">
        <title>Infants hospitalized years apart are colonized by the same room-sourced microbial strains.</title>
        <authorList>
            <person name="Brooks B."/>
            <person name="Olm M.R."/>
            <person name="Firek B.A."/>
            <person name="Baker R."/>
            <person name="Thomas B.C."/>
            <person name="Morowitz M.J."/>
            <person name="Banfield J.F."/>
        </authorList>
    </citation>
    <scope>NUCLEOTIDE SEQUENCE [LARGE SCALE GENOMIC DNA]</scope>
    <source>
        <strain evidence="1">S2_018_000_R2_101</strain>
    </source>
</reference>
<name>A0A2W5AD82_9SPHN</name>
<dbReference type="AlphaFoldDB" id="A0A2W5AD82"/>
<dbReference type="GO" id="GO:0005737">
    <property type="term" value="C:cytoplasm"/>
    <property type="evidence" value="ECO:0007669"/>
    <property type="project" value="TreeGrafter"/>
</dbReference>
<comment type="caution">
    <text evidence="1">The sequence shown here is derived from an EMBL/GenBank/DDBJ whole genome shotgun (WGS) entry which is preliminary data.</text>
</comment>
<dbReference type="Pfam" id="PF02423">
    <property type="entry name" value="OCD_Mu_crystall"/>
    <property type="match status" value="1"/>
</dbReference>
<proteinExistence type="predicted"/>